<dbReference type="Gene3D" id="3.40.50.150">
    <property type="entry name" value="Vaccinia Virus protein VP39"/>
    <property type="match status" value="1"/>
</dbReference>
<evidence type="ECO:0000256" key="6">
    <source>
        <dbReference type="ARBA" id="ARBA00023125"/>
    </source>
</evidence>
<keyword evidence="6" id="KW-0238">DNA-binding</keyword>
<evidence type="ECO:0000256" key="1">
    <source>
        <dbReference type="ARBA" id="ARBA00010203"/>
    </source>
</evidence>
<dbReference type="GO" id="GO:0003677">
    <property type="term" value="F:DNA binding"/>
    <property type="evidence" value="ECO:0007669"/>
    <property type="project" value="UniProtKB-KW"/>
</dbReference>
<dbReference type="InterPro" id="IPR002941">
    <property type="entry name" value="DNA_methylase_N4/N6"/>
</dbReference>
<accession>A0A4R6N3D5</accession>
<dbReference type="SUPFAM" id="SSF53335">
    <property type="entry name" value="S-adenosyl-L-methionine-dependent methyltransferases"/>
    <property type="match status" value="1"/>
</dbReference>
<evidence type="ECO:0000256" key="9">
    <source>
        <dbReference type="SAM" id="MobiDB-lite"/>
    </source>
</evidence>
<evidence type="ECO:0000256" key="8">
    <source>
        <dbReference type="RuleBase" id="RU362026"/>
    </source>
</evidence>
<sequence>MHQTEQPSMSLTTTEHIDYETGTGKGSVTTHSAAPAKKGLGAKAKALVPPKFFCERDGAKASLLLGDSLSVLKTLPSDVFNVAVTSPPYFWARDYGYEGQIGHEDELVEYVNALANIFDEVKRTLHPEGVFFLNIGDTFYSGNGQPHGQDPRCSSRQFMRKKLRAVDKSGWDIPKKSMIGVPWKLAFEMQSRGWTLRSDIIWNRCNAFSEPTARDRPHRQYEHLFMFTKSRFYSFDRSALPEEDVWNIPIERNVRIDHNAAFPSELVKRCVEAASPVGGKVLDPFVGSGTTVDTALRLGRHAVGIDMSSMYLQQVQQFLTKSGATSIQEESFFTALRDEPKSWEQWPGNKMNFRKPGTRQSPEKSHGAE</sequence>
<gene>
    <name evidence="11" type="ORF">DFR39_105202</name>
</gene>
<name>A0A4R6N3D5_9BURK</name>
<feature type="domain" description="DNA methylase N-4/N-6" evidence="10">
    <location>
        <begin position="81"/>
        <end position="316"/>
    </location>
</feature>
<keyword evidence="2 11" id="KW-0489">Methyltransferase</keyword>
<keyword evidence="12" id="KW-1185">Reference proteome</keyword>
<proteinExistence type="inferred from homology"/>
<comment type="similarity">
    <text evidence="1">Belongs to the N(4)/N(6)-methyltransferase family. N(4) subfamily.</text>
</comment>
<dbReference type="GO" id="GO:0032259">
    <property type="term" value="P:methylation"/>
    <property type="evidence" value="ECO:0007669"/>
    <property type="project" value="UniProtKB-KW"/>
</dbReference>
<keyword evidence="3" id="KW-0808">Transferase</keyword>
<comment type="caution">
    <text evidence="11">The sequence shown here is derived from an EMBL/GenBank/DDBJ whole genome shotgun (WGS) entry which is preliminary data.</text>
</comment>
<dbReference type="InterPro" id="IPR017985">
    <property type="entry name" value="MeTrfase_CN4_CS"/>
</dbReference>
<dbReference type="EC" id="2.1.1.-" evidence="8"/>
<comment type="catalytic activity">
    <reaction evidence="7">
        <text>a 2'-deoxycytidine in DNA + S-adenosyl-L-methionine = an N(4)-methyl-2'-deoxycytidine in DNA + S-adenosyl-L-homocysteine + H(+)</text>
        <dbReference type="Rhea" id="RHEA:16857"/>
        <dbReference type="Rhea" id="RHEA-COMP:11369"/>
        <dbReference type="Rhea" id="RHEA-COMP:13674"/>
        <dbReference type="ChEBI" id="CHEBI:15378"/>
        <dbReference type="ChEBI" id="CHEBI:57856"/>
        <dbReference type="ChEBI" id="CHEBI:59789"/>
        <dbReference type="ChEBI" id="CHEBI:85452"/>
        <dbReference type="ChEBI" id="CHEBI:137933"/>
        <dbReference type="EC" id="2.1.1.113"/>
    </reaction>
</comment>
<evidence type="ECO:0000256" key="3">
    <source>
        <dbReference type="ARBA" id="ARBA00022679"/>
    </source>
</evidence>
<evidence type="ECO:0000256" key="5">
    <source>
        <dbReference type="ARBA" id="ARBA00022747"/>
    </source>
</evidence>
<organism evidence="11 12">
    <name type="scientific">Roseateles asaccharophilus</name>
    <dbReference type="NCBI Taxonomy" id="582607"/>
    <lineage>
        <taxon>Bacteria</taxon>
        <taxon>Pseudomonadati</taxon>
        <taxon>Pseudomonadota</taxon>
        <taxon>Betaproteobacteria</taxon>
        <taxon>Burkholderiales</taxon>
        <taxon>Sphaerotilaceae</taxon>
        <taxon>Roseateles</taxon>
    </lineage>
</organism>
<dbReference type="GO" id="GO:0008170">
    <property type="term" value="F:N-methyltransferase activity"/>
    <property type="evidence" value="ECO:0007669"/>
    <property type="project" value="InterPro"/>
</dbReference>
<dbReference type="GO" id="GO:0015667">
    <property type="term" value="F:site-specific DNA-methyltransferase (cytosine-N4-specific) activity"/>
    <property type="evidence" value="ECO:0007669"/>
    <property type="project" value="UniProtKB-EC"/>
</dbReference>
<evidence type="ECO:0000259" key="10">
    <source>
        <dbReference type="Pfam" id="PF01555"/>
    </source>
</evidence>
<evidence type="ECO:0000313" key="12">
    <source>
        <dbReference type="Proteomes" id="UP000295357"/>
    </source>
</evidence>
<dbReference type="InterPro" id="IPR001091">
    <property type="entry name" value="RM_Methyltransferase"/>
</dbReference>
<dbReference type="Proteomes" id="UP000295357">
    <property type="component" value="Unassembled WGS sequence"/>
</dbReference>
<dbReference type="AlphaFoldDB" id="A0A4R6N3D5"/>
<dbReference type="Pfam" id="PF01555">
    <property type="entry name" value="N6_N4_Mtase"/>
    <property type="match status" value="1"/>
</dbReference>
<keyword evidence="4" id="KW-0949">S-adenosyl-L-methionine</keyword>
<feature type="region of interest" description="Disordered" evidence="9">
    <location>
        <begin position="338"/>
        <end position="369"/>
    </location>
</feature>
<evidence type="ECO:0000256" key="7">
    <source>
        <dbReference type="ARBA" id="ARBA00049120"/>
    </source>
</evidence>
<dbReference type="EMBL" id="SNXE01000005">
    <property type="protein sequence ID" value="TDP09364.1"/>
    <property type="molecule type" value="Genomic_DNA"/>
</dbReference>
<dbReference type="InterPro" id="IPR029063">
    <property type="entry name" value="SAM-dependent_MTases_sf"/>
</dbReference>
<evidence type="ECO:0000256" key="2">
    <source>
        <dbReference type="ARBA" id="ARBA00022603"/>
    </source>
</evidence>
<dbReference type="OrthoDB" id="9816288at2"/>
<dbReference type="GO" id="GO:0009307">
    <property type="term" value="P:DNA restriction-modification system"/>
    <property type="evidence" value="ECO:0007669"/>
    <property type="project" value="UniProtKB-KW"/>
</dbReference>
<protein>
    <recommendedName>
        <fullName evidence="8">Methyltransferase</fullName>
        <ecNumber evidence="8">2.1.1.-</ecNumber>
    </recommendedName>
</protein>
<dbReference type="PROSITE" id="PS00093">
    <property type="entry name" value="N4_MTASE"/>
    <property type="match status" value="1"/>
</dbReference>
<keyword evidence="5" id="KW-0680">Restriction system</keyword>
<evidence type="ECO:0000313" key="11">
    <source>
        <dbReference type="EMBL" id="TDP09364.1"/>
    </source>
</evidence>
<evidence type="ECO:0000256" key="4">
    <source>
        <dbReference type="ARBA" id="ARBA00022691"/>
    </source>
</evidence>
<dbReference type="PRINTS" id="PR00508">
    <property type="entry name" value="S21N4MTFRASE"/>
</dbReference>
<reference evidence="11 12" key="1">
    <citation type="submission" date="2019-03" db="EMBL/GenBank/DDBJ databases">
        <title>Genomic Encyclopedia of Type Strains, Phase IV (KMG-IV): sequencing the most valuable type-strain genomes for metagenomic binning, comparative biology and taxonomic classification.</title>
        <authorList>
            <person name="Goeker M."/>
        </authorList>
    </citation>
    <scope>NUCLEOTIDE SEQUENCE [LARGE SCALE GENOMIC DNA]</scope>
    <source>
        <strain evidence="11 12">DSM 25082</strain>
    </source>
</reference>